<accession>A0A1F5GZ54</accession>
<evidence type="ECO:0000256" key="1">
    <source>
        <dbReference type="SAM" id="Phobius"/>
    </source>
</evidence>
<gene>
    <name evidence="2" type="ORF">A3A49_02345</name>
</gene>
<dbReference type="AlphaFoldDB" id="A0A1F5GZ54"/>
<comment type="caution">
    <text evidence="2">The sequence shown here is derived from an EMBL/GenBank/DDBJ whole genome shotgun (WGS) entry which is preliminary data.</text>
</comment>
<feature type="transmembrane region" description="Helical" evidence="1">
    <location>
        <begin position="115"/>
        <end position="136"/>
    </location>
</feature>
<evidence type="ECO:0000313" key="3">
    <source>
        <dbReference type="Proteomes" id="UP000176740"/>
    </source>
</evidence>
<feature type="transmembrane region" description="Helical" evidence="1">
    <location>
        <begin position="143"/>
        <end position="160"/>
    </location>
</feature>
<sequence length="193" mass="22214">MNTVKRIITISLIIFFLLIILYSISGVAWLYFYDKAEFGNALKDAGSSFVAVGGENIWMLILTFGWILGWFIYSFYRRRMKLPQSVVQIHIFIALTFFLALELIAEGFINASVNSLQFLALIAQSAFYIIIGILLVLRKRTVAYLYMALFLMQLVFYSTILKPTSVSQVTIGLLFIGTIAWFILLRRNWNQLH</sequence>
<keyword evidence="1" id="KW-0472">Membrane</keyword>
<feature type="transmembrane region" description="Helical" evidence="1">
    <location>
        <begin position="166"/>
        <end position="185"/>
    </location>
</feature>
<keyword evidence="1" id="KW-0812">Transmembrane</keyword>
<dbReference type="Proteomes" id="UP000176740">
    <property type="component" value="Unassembled WGS sequence"/>
</dbReference>
<reference evidence="2 3" key="1">
    <citation type="journal article" date="2016" name="Nat. Commun.">
        <title>Thousands of microbial genomes shed light on interconnected biogeochemical processes in an aquifer system.</title>
        <authorList>
            <person name="Anantharaman K."/>
            <person name="Brown C.T."/>
            <person name="Hug L.A."/>
            <person name="Sharon I."/>
            <person name="Castelle C.J."/>
            <person name="Probst A.J."/>
            <person name="Thomas B.C."/>
            <person name="Singh A."/>
            <person name="Wilkins M.J."/>
            <person name="Karaoz U."/>
            <person name="Brodie E.L."/>
            <person name="Williams K.H."/>
            <person name="Hubbard S.S."/>
            <person name="Banfield J.F."/>
        </authorList>
    </citation>
    <scope>NUCLEOTIDE SEQUENCE [LARGE SCALE GENOMIC DNA]</scope>
</reference>
<protein>
    <submittedName>
        <fullName evidence="2">Uncharacterized protein</fullName>
    </submittedName>
</protein>
<proteinExistence type="predicted"/>
<dbReference type="EMBL" id="MFBO01000036">
    <property type="protein sequence ID" value="OGD97200.1"/>
    <property type="molecule type" value="Genomic_DNA"/>
</dbReference>
<feature type="transmembrane region" description="Helical" evidence="1">
    <location>
        <begin position="7"/>
        <end position="32"/>
    </location>
</feature>
<feature type="transmembrane region" description="Helical" evidence="1">
    <location>
        <begin position="88"/>
        <end position="109"/>
    </location>
</feature>
<name>A0A1F5GZ54_9BACT</name>
<organism evidence="2 3">
    <name type="scientific">Candidatus Curtissbacteria bacterium RIFCSPLOWO2_01_FULL_38_11b</name>
    <dbReference type="NCBI Taxonomy" id="1797725"/>
    <lineage>
        <taxon>Bacteria</taxon>
        <taxon>Candidatus Curtissiibacteriota</taxon>
    </lineage>
</organism>
<feature type="transmembrane region" description="Helical" evidence="1">
    <location>
        <begin position="57"/>
        <end position="76"/>
    </location>
</feature>
<evidence type="ECO:0000313" key="2">
    <source>
        <dbReference type="EMBL" id="OGD97200.1"/>
    </source>
</evidence>
<keyword evidence="1" id="KW-1133">Transmembrane helix</keyword>